<keyword evidence="1" id="KW-1133">Transmembrane helix</keyword>
<feature type="transmembrane region" description="Helical" evidence="1">
    <location>
        <begin position="273"/>
        <end position="291"/>
    </location>
</feature>
<evidence type="ECO:0000313" key="2">
    <source>
        <dbReference type="EMBL" id="UJG40061.1"/>
    </source>
</evidence>
<accession>A0A9Y1FKM5</accession>
<organism evidence="2">
    <name type="scientific">Candidatus Heimdallarchaeum aukensis</name>
    <dbReference type="NCBI Taxonomy" id="2876573"/>
    <lineage>
        <taxon>Archaea</taxon>
        <taxon>Promethearchaeati</taxon>
        <taxon>Candidatus Heimdallarchaeota</taxon>
        <taxon>Candidatus Heimdallarchaeia (ex Rinke et al. 2021) (nom. nud.)</taxon>
        <taxon>Candidatus Heimdallarchaeales</taxon>
        <taxon>Candidatus Heimdallarchaeaceae</taxon>
        <taxon>Candidatus Heimdallarchaeum</taxon>
    </lineage>
</organism>
<dbReference type="AlphaFoldDB" id="A0A9Y1FKM5"/>
<evidence type="ECO:0000256" key="1">
    <source>
        <dbReference type="SAM" id="Phobius"/>
    </source>
</evidence>
<dbReference type="EMBL" id="CP084166">
    <property type="protein sequence ID" value="UJG40061.1"/>
    <property type="molecule type" value="Genomic_DNA"/>
</dbReference>
<name>A0A9Y1FKM5_9ARCH</name>
<keyword evidence="1" id="KW-0472">Membrane</keyword>
<protein>
    <submittedName>
        <fullName evidence="2">Uncharacterized protein</fullName>
    </submittedName>
</protein>
<dbReference type="Proteomes" id="UP001201020">
    <property type="component" value="Chromosome"/>
</dbReference>
<gene>
    <name evidence="2" type="ORF">K9W45_09455</name>
</gene>
<sequence>MEKKYLFMVLFILTLSPLVINPASAAATWGVEVDKEYNFELLNFSIADTDYTKFVKAQFNVYVKFTELNDTGYTYNVYNATNDELLSTNSTNFEVTTNENGTFILPVGLPVALPLQFDSTDYLNYLGELVNQTFTMLGDFDELLNMTSMSNDTTLAIYSLLDTELLSLKIDLYTPKVEEELITQLTGSLGSEMGFPMQLPTNLTDFKLNLTLSFDAEVGIFNALILKIRSIATDDFGYQSPFNVDIKYAWDKPSEVTPTPTPTSTSTPTETPYPWGIAIIAPILVTGLLLVNKKRKR</sequence>
<keyword evidence="1" id="KW-0812">Transmembrane</keyword>
<proteinExistence type="predicted"/>
<reference evidence="2" key="1">
    <citation type="journal article" date="2022" name="Nat. Microbiol.">
        <title>Unique mobile elements and scalable gene flow at the prokaryote-eukaryote boundary revealed by circularized Asgard archaea genomes.</title>
        <authorList>
            <person name="Wu F."/>
            <person name="Speth D.R."/>
            <person name="Philosof A."/>
            <person name="Cremiere A."/>
            <person name="Narayanan A."/>
            <person name="Barco R.A."/>
            <person name="Connon S.A."/>
            <person name="Amend J.P."/>
            <person name="Antoshechkin I.A."/>
            <person name="Orphan V.J."/>
        </authorList>
    </citation>
    <scope>NUCLEOTIDE SEQUENCE</scope>
    <source>
        <strain evidence="2">PM71</strain>
    </source>
</reference>